<keyword evidence="3" id="KW-1185">Reference proteome</keyword>
<dbReference type="AlphaFoldDB" id="A0A1E5UXP2"/>
<feature type="transmembrane region" description="Helical" evidence="1">
    <location>
        <begin position="144"/>
        <end position="164"/>
    </location>
</feature>
<dbReference type="EMBL" id="LWDX02059148">
    <property type="protein sequence ID" value="OEL17656.1"/>
    <property type="molecule type" value="Genomic_DNA"/>
</dbReference>
<protein>
    <submittedName>
        <fullName evidence="2">Uncharacterized protein</fullName>
    </submittedName>
</protein>
<dbReference type="OrthoDB" id="695784at2759"/>
<keyword evidence="1" id="KW-0812">Transmembrane</keyword>
<keyword evidence="1" id="KW-1133">Transmembrane helix</keyword>
<feature type="transmembrane region" description="Helical" evidence="1">
    <location>
        <begin position="66"/>
        <end position="89"/>
    </location>
</feature>
<reference evidence="2 3" key="1">
    <citation type="submission" date="2016-09" db="EMBL/GenBank/DDBJ databases">
        <title>The draft genome of Dichanthelium oligosanthes: A C3 panicoid grass species.</title>
        <authorList>
            <person name="Studer A.J."/>
            <person name="Schnable J.C."/>
            <person name="Brutnell T.P."/>
        </authorList>
    </citation>
    <scope>NUCLEOTIDE SEQUENCE [LARGE SCALE GENOMIC DNA]</scope>
    <source>
        <strain evidence="3">cv. Kellogg 1175</strain>
        <tissue evidence="2">Leaf</tissue>
    </source>
</reference>
<evidence type="ECO:0000313" key="2">
    <source>
        <dbReference type="EMBL" id="OEL17656.1"/>
    </source>
</evidence>
<feature type="transmembrane region" description="Helical" evidence="1">
    <location>
        <begin position="184"/>
        <end position="207"/>
    </location>
</feature>
<dbReference type="Proteomes" id="UP000095767">
    <property type="component" value="Unassembled WGS sequence"/>
</dbReference>
<sequence length="213" mass="22390">MPRAAAAVAAPLSSDDPVEWLVSTRLAAAATDAAICLFLASLWLLFGGLAATEVGELACGEECPVVAAAVRVVYAAGATLPLVLIFGVVPMMAMRAADDETILDIEAAKVRNVGKLLTVGFDPDEATDPESLAAAVWEVVRGPIMLGILPSMPFVLLMFVGALLEGDLLVKVSGWEETGAVIFHVGVLGMHAVYCFLLCPILTVKILKSWRMP</sequence>
<proteinExistence type="predicted"/>
<feature type="transmembrane region" description="Helical" evidence="1">
    <location>
        <begin position="26"/>
        <end position="46"/>
    </location>
</feature>
<evidence type="ECO:0000313" key="3">
    <source>
        <dbReference type="Proteomes" id="UP000095767"/>
    </source>
</evidence>
<keyword evidence="1" id="KW-0472">Membrane</keyword>
<name>A0A1E5UXP2_9POAL</name>
<accession>A0A1E5UXP2</accession>
<organism evidence="2 3">
    <name type="scientific">Dichanthelium oligosanthes</name>
    <dbReference type="NCBI Taxonomy" id="888268"/>
    <lineage>
        <taxon>Eukaryota</taxon>
        <taxon>Viridiplantae</taxon>
        <taxon>Streptophyta</taxon>
        <taxon>Embryophyta</taxon>
        <taxon>Tracheophyta</taxon>
        <taxon>Spermatophyta</taxon>
        <taxon>Magnoliopsida</taxon>
        <taxon>Liliopsida</taxon>
        <taxon>Poales</taxon>
        <taxon>Poaceae</taxon>
        <taxon>PACMAD clade</taxon>
        <taxon>Panicoideae</taxon>
        <taxon>Panicodae</taxon>
        <taxon>Paniceae</taxon>
        <taxon>Dichantheliinae</taxon>
        <taxon>Dichanthelium</taxon>
    </lineage>
</organism>
<comment type="caution">
    <text evidence="2">The sequence shown here is derived from an EMBL/GenBank/DDBJ whole genome shotgun (WGS) entry which is preliminary data.</text>
</comment>
<gene>
    <name evidence="2" type="ORF">BAE44_0021325</name>
</gene>
<evidence type="ECO:0000256" key="1">
    <source>
        <dbReference type="SAM" id="Phobius"/>
    </source>
</evidence>